<reference evidence="2" key="1">
    <citation type="submission" date="2020-11" db="EMBL/GenBank/DDBJ databases">
        <authorList>
            <person name="Tran Van P."/>
        </authorList>
    </citation>
    <scope>NUCLEOTIDE SEQUENCE</scope>
</reference>
<dbReference type="EMBL" id="OE185902">
    <property type="protein sequence ID" value="CAD7577617.1"/>
    <property type="molecule type" value="Genomic_DNA"/>
</dbReference>
<sequence length="277" mass="30567">MTILLTLGYPRPNPGRITPQGTQAQNDPGSFLDKSMVLVVGLLFIAVVRVCSECDKSKIMNYIMYSCSKKKRSPEDPLIYPSENLHLDLPDAPSHNGGKLSEMLVVAMNPSHPVLYEWMMEGEEPTIFDDLSKKTRSIFVYPERAQRVIEQCCDKEQYCDVIAHFIGTARTARTERKVQLIRSSICHQDAATTSVPPVTDFLPLRHSTESPGEGIKIKKTDITSLSTQTSSSPSGSRAAEQTESPSTPSVRIVGVPPSVRYRPSGRLPSLLIPNPLA</sequence>
<proteinExistence type="predicted"/>
<accession>A0A7R9JE40</accession>
<feature type="region of interest" description="Disordered" evidence="1">
    <location>
        <begin position="223"/>
        <end position="277"/>
    </location>
</feature>
<name>A0A7R9JE40_TIMCA</name>
<organism evidence="2">
    <name type="scientific">Timema californicum</name>
    <name type="common">California timema</name>
    <name type="synonym">Walking stick</name>
    <dbReference type="NCBI Taxonomy" id="61474"/>
    <lineage>
        <taxon>Eukaryota</taxon>
        <taxon>Metazoa</taxon>
        <taxon>Ecdysozoa</taxon>
        <taxon>Arthropoda</taxon>
        <taxon>Hexapoda</taxon>
        <taxon>Insecta</taxon>
        <taxon>Pterygota</taxon>
        <taxon>Neoptera</taxon>
        <taxon>Polyneoptera</taxon>
        <taxon>Phasmatodea</taxon>
        <taxon>Timematodea</taxon>
        <taxon>Timematoidea</taxon>
        <taxon>Timematidae</taxon>
        <taxon>Timema</taxon>
    </lineage>
</organism>
<evidence type="ECO:0000256" key="1">
    <source>
        <dbReference type="SAM" id="MobiDB-lite"/>
    </source>
</evidence>
<protein>
    <submittedName>
        <fullName evidence="2">(California timema) hypothetical protein</fullName>
    </submittedName>
</protein>
<dbReference type="AlphaFoldDB" id="A0A7R9JE40"/>
<gene>
    <name evidence="2" type="ORF">TCMB3V08_LOCUS10165</name>
</gene>
<feature type="compositionally biased region" description="Polar residues" evidence="1">
    <location>
        <begin position="239"/>
        <end position="249"/>
    </location>
</feature>
<evidence type="ECO:0000313" key="2">
    <source>
        <dbReference type="EMBL" id="CAD7577617.1"/>
    </source>
</evidence>
<feature type="compositionally biased region" description="Low complexity" evidence="1">
    <location>
        <begin position="223"/>
        <end position="236"/>
    </location>
</feature>